<dbReference type="AlphaFoldDB" id="F3KXQ6"/>
<evidence type="ECO:0000313" key="4">
    <source>
        <dbReference type="Proteomes" id="UP000016368"/>
    </source>
</evidence>
<sequence>MRFHDTETHDLERRARRRAGAKLGWYIHATVYVAVNLLLMILSAQSPRGWAIYPAMGWGIGLAIHGAVVFVLTSGVHERLVQRERRRLQAQRGGTPS</sequence>
<name>F3KXQ6_9BURK</name>
<reference evidence="3 4" key="1">
    <citation type="journal article" date="2011" name="EMBO J.">
        <title>Structural diversity of bacterial flagellar motors.</title>
        <authorList>
            <person name="Chen S."/>
            <person name="Beeby M."/>
            <person name="Murphy G.E."/>
            <person name="Leadbetter J.R."/>
            <person name="Hendrixson D.R."/>
            <person name="Briegel A."/>
            <person name="Li Z."/>
            <person name="Shi J."/>
            <person name="Tocheva E.I."/>
            <person name="Muller A."/>
            <person name="Dobro M.J."/>
            <person name="Jensen G.J."/>
        </authorList>
    </citation>
    <scope>NUCLEOTIDE SEQUENCE [LARGE SCALE GENOMIC DNA]</scope>
    <source>
        <strain evidence="3 4">ATCC 19624</strain>
    </source>
</reference>
<keyword evidence="1 3" id="KW-0812">Transmembrane</keyword>
<dbReference type="STRING" id="887062.HGR_16255"/>
<dbReference type="EMBL" id="AEGR01000109">
    <property type="protein sequence ID" value="EGI75331.1"/>
    <property type="molecule type" value="Genomic_DNA"/>
</dbReference>
<keyword evidence="4" id="KW-1185">Reference proteome</keyword>
<evidence type="ECO:0000313" key="3">
    <source>
        <dbReference type="EMBL" id="EGI75331.1"/>
    </source>
</evidence>
<dbReference type="Pfam" id="PF13239">
    <property type="entry name" value="2TM"/>
    <property type="match status" value="1"/>
</dbReference>
<dbReference type="InterPro" id="IPR025698">
    <property type="entry name" value="2TM_dom"/>
</dbReference>
<accession>F3KXQ6</accession>
<comment type="caution">
    <text evidence="3">The sequence shown here is derived from an EMBL/GenBank/DDBJ whole genome shotgun (WGS) entry which is preliminary data.</text>
</comment>
<feature type="domain" description="2TM" evidence="2">
    <location>
        <begin position="13"/>
        <end position="85"/>
    </location>
</feature>
<feature type="transmembrane region" description="Helical" evidence="1">
    <location>
        <begin position="50"/>
        <end position="76"/>
    </location>
</feature>
<dbReference type="eggNOG" id="ENOG5032Y4Z">
    <property type="taxonomic scope" value="Bacteria"/>
</dbReference>
<dbReference type="RefSeq" id="WP_006299407.1">
    <property type="nucleotide sequence ID" value="NZ_AEGR01000109.1"/>
</dbReference>
<feature type="transmembrane region" description="Helical" evidence="1">
    <location>
        <begin position="23"/>
        <end position="44"/>
    </location>
</feature>
<evidence type="ECO:0000256" key="1">
    <source>
        <dbReference type="SAM" id="Phobius"/>
    </source>
</evidence>
<protein>
    <submittedName>
        <fullName evidence="3">Putative transmembrane protein</fullName>
    </submittedName>
</protein>
<proteinExistence type="predicted"/>
<evidence type="ECO:0000259" key="2">
    <source>
        <dbReference type="Pfam" id="PF13239"/>
    </source>
</evidence>
<gene>
    <name evidence="3" type="ORF">HGR_16255</name>
</gene>
<dbReference type="OrthoDB" id="21915at2"/>
<dbReference type="Proteomes" id="UP000016368">
    <property type="component" value="Unassembled WGS sequence"/>
</dbReference>
<organism evidence="3 4">
    <name type="scientific">Hylemonella gracilis ATCC 19624</name>
    <dbReference type="NCBI Taxonomy" id="887062"/>
    <lineage>
        <taxon>Bacteria</taxon>
        <taxon>Pseudomonadati</taxon>
        <taxon>Pseudomonadota</taxon>
        <taxon>Betaproteobacteria</taxon>
        <taxon>Burkholderiales</taxon>
        <taxon>Comamonadaceae</taxon>
        <taxon>Hylemonella</taxon>
    </lineage>
</organism>
<keyword evidence="1" id="KW-0472">Membrane</keyword>
<keyword evidence="1" id="KW-1133">Transmembrane helix</keyword>